<accession>A0A9P6B1E0</accession>
<dbReference type="InterPro" id="IPR000999">
    <property type="entry name" value="RNase_III_dom"/>
</dbReference>
<dbReference type="SUPFAM" id="SSF69065">
    <property type="entry name" value="RNase III domain-like"/>
    <property type="match status" value="1"/>
</dbReference>
<dbReference type="Proteomes" id="UP000886523">
    <property type="component" value="Unassembled WGS sequence"/>
</dbReference>
<evidence type="ECO:0000313" key="3">
    <source>
        <dbReference type="EMBL" id="KAF9515720.1"/>
    </source>
</evidence>
<dbReference type="InterPro" id="IPR040030">
    <property type="entry name" value="Ribosomal_mL57"/>
</dbReference>
<dbReference type="AlphaFoldDB" id="A0A9P6B1E0"/>
<dbReference type="OrthoDB" id="2281895at2759"/>
<dbReference type="GO" id="GO:0006396">
    <property type="term" value="P:RNA processing"/>
    <property type="evidence" value="ECO:0007669"/>
    <property type="project" value="InterPro"/>
</dbReference>
<evidence type="ECO:0000313" key="4">
    <source>
        <dbReference type="Proteomes" id="UP000886523"/>
    </source>
</evidence>
<dbReference type="PANTHER" id="PTHR28160:SF1">
    <property type="entry name" value="LARGE RIBOSOMAL SUBUNIT PROTEIN ML57"/>
    <property type="match status" value="1"/>
</dbReference>
<dbReference type="Pfam" id="PF14622">
    <property type="entry name" value="Ribonucleas_3_3"/>
    <property type="match status" value="1"/>
</dbReference>
<evidence type="ECO:0000256" key="1">
    <source>
        <dbReference type="SAM" id="MobiDB-lite"/>
    </source>
</evidence>
<feature type="compositionally biased region" description="Polar residues" evidence="1">
    <location>
        <begin position="210"/>
        <end position="220"/>
    </location>
</feature>
<evidence type="ECO:0000259" key="2">
    <source>
        <dbReference type="Pfam" id="PF14622"/>
    </source>
</evidence>
<feature type="domain" description="RNase III" evidence="2">
    <location>
        <begin position="32"/>
        <end position="172"/>
    </location>
</feature>
<dbReference type="GO" id="GO:0032543">
    <property type="term" value="P:mitochondrial translation"/>
    <property type="evidence" value="ECO:0007669"/>
    <property type="project" value="InterPro"/>
</dbReference>
<protein>
    <recommendedName>
        <fullName evidence="2">RNase III domain-containing protein</fullName>
    </recommendedName>
</protein>
<dbReference type="GO" id="GO:0003735">
    <property type="term" value="F:structural constituent of ribosome"/>
    <property type="evidence" value="ECO:0007669"/>
    <property type="project" value="InterPro"/>
</dbReference>
<feature type="region of interest" description="Disordered" evidence="1">
    <location>
        <begin position="200"/>
        <end position="233"/>
    </location>
</feature>
<dbReference type="PANTHER" id="PTHR28160">
    <property type="entry name" value="54S RIBOSOMAL PROTEIN L15, MITOCHONDRIAL"/>
    <property type="match status" value="1"/>
</dbReference>
<dbReference type="EMBL" id="MU128947">
    <property type="protein sequence ID" value="KAF9515720.1"/>
    <property type="molecule type" value="Genomic_DNA"/>
</dbReference>
<dbReference type="Gene3D" id="1.10.1520.10">
    <property type="entry name" value="Ribonuclease III domain"/>
    <property type="match status" value="1"/>
</dbReference>
<sequence length="233" mass="25760">MTPASLRAARQRGDWAVSYLQARFPPLEFPPDVAQRILTHSSWRAGAQTYGHNTRLGFIGRRVMQSYLMLFLQSRLKTRGAEPKQVTDVIDFEELAEKILDTHVLGTIVGEPWQLEDIMRWTDAKNPNDSTGSLSVGMRKVRGATVEAIIGGIFHQFGGVAAKIAFHTRVLPFLVPVMPESLTPSVEEACIQLGGREASLRPGSVDVDTPQRTESPISTWSPPSQPSRRVVST</sequence>
<keyword evidence="4" id="KW-1185">Reference proteome</keyword>
<organism evidence="3 4">
    <name type="scientific">Hydnum rufescens UP504</name>
    <dbReference type="NCBI Taxonomy" id="1448309"/>
    <lineage>
        <taxon>Eukaryota</taxon>
        <taxon>Fungi</taxon>
        <taxon>Dikarya</taxon>
        <taxon>Basidiomycota</taxon>
        <taxon>Agaricomycotina</taxon>
        <taxon>Agaricomycetes</taxon>
        <taxon>Cantharellales</taxon>
        <taxon>Hydnaceae</taxon>
        <taxon>Hydnum</taxon>
    </lineage>
</organism>
<proteinExistence type="predicted"/>
<dbReference type="GO" id="GO:0004525">
    <property type="term" value="F:ribonuclease III activity"/>
    <property type="evidence" value="ECO:0007669"/>
    <property type="project" value="InterPro"/>
</dbReference>
<name>A0A9P6B1E0_9AGAM</name>
<dbReference type="GO" id="GO:0005762">
    <property type="term" value="C:mitochondrial large ribosomal subunit"/>
    <property type="evidence" value="ECO:0007669"/>
    <property type="project" value="InterPro"/>
</dbReference>
<dbReference type="InterPro" id="IPR036389">
    <property type="entry name" value="RNase_III_sf"/>
</dbReference>
<reference evidence="3" key="1">
    <citation type="journal article" date="2020" name="Nat. Commun.">
        <title>Large-scale genome sequencing of mycorrhizal fungi provides insights into the early evolution of symbiotic traits.</title>
        <authorList>
            <person name="Miyauchi S."/>
            <person name="Kiss E."/>
            <person name="Kuo A."/>
            <person name="Drula E."/>
            <person name="Kohler A."/>
            <person name="Sanchez-Garcia M."/>
            <person name="Morin E."/>
            <person name="Andreopoulos B."/>
            <person name="Barry K.W."/>
            <person name="Bonito G."/>
            <person name="Buee M."/>
            <person name="Carver A."/>
            <person name="Chen C."/>
            <person name="Cichocki N."/>
            <person name="Clum A."/>
            <person name="Culley D."/>
            <person name="Crous P.W."/>
            <person name="Fauchery L."/>
            <person name="Girlanda M."/>
            <person name="Hayes R.D."/>
            <person name="Keri Z."/>
            <person name="LaButti K."/>
            <person name="Lipzen A."/>
            <person name="Lombard V."/>
            <person name="Magnuson J."/>
            <person name="Maillard F."/>
            <person name="Murat C."/>
            <person name="Nolan M."/>
            <person name="Ohm R.A."/>
            <person name="Pangilinan J."/>
            <person name="Pereira M.F."/>
            <person name="Perotto S."/>
            <person name="Peter M."/>
            <person name="Pfister S."/>
            <person name="Riley R."/>
            <person name="Sitrit Y."/>
            <person name="Stielow J.B."/>
            <person name="Szollosi G."/>
            <person name="Zifcakova L."/>
            <person name="Stursova M."/>
            <person name="Spatafora J.W."/>
            <person name="Tedersoo L."/>
            <person name="Vaario L.M."/>
            <person name="Yamada A."/>
            <person name="Yan M."/>
            <person name="Wang P."/>
            <person name="Xu J."/>
            <person name="Bruns T."/>
            <person name="Baldrian P."/>
            <person name="Vilgalys R."/>
            <person name="Dunand C."/>
            <person name="Henrissat B."/>
            <person name="Grigoriev I.V."/>
            <person name="Hibbett D."/>
            <person name="Nagy L.G."/>
            <person name="Martin F.M."/>
        </authorList>
    </citation>
    <scope>NUCLEOTIDE SEQUENCE</scope>
    <source>
        <strain evidence="3">UP504</strain>
    </source>
</reference>
<comment type="caution">
    <text evidence="3">The sequence shown here is derived from an EMBL/GenBank/DDBJ whole genome shotgun (WGS) entry which is preliminary data.</text>
</comment>
<gene>
    <name evidence="3" type="ORF">BS47DRAFT_1293473</name>
</gene>